<protein>
    <submittedName>
        <fullName evidence="1">Uncharacterized protein</fullName>
    </submittedName>
</protein>
<name>A0ACC1HJZ4_9FUNG</name>
<reference evidence="1" key="1">
    <citation type="submission" date="2022-06" db="EMBL/GenBank/DDBJ databases">
        <title>Phylogenomic reconstructions and comparative analyses of Kickxellomycotina fungi.</title>
        <authorList>
            <person name="Reynolds N.K."/>
            <person name="Stajich J.E."/>
            <person name="Barry K."/>
            <person name="Grigoriev I.V."/>
            <person name="Crous P."/>
            <person name="Smith M.E."/>
        </authorList>
    </citation>
    <scope>NUCLEOTIDE SEQUENCE</scope>
    <source>
        <strain evidence="1">RSA 2271</strain>
    </source>
</reference>
<dbReference type="Proteomes" id="UP001145114">
    <property type="component" value="Unassembled WGS sequence"/>
</dbReference>
<feature type="non-terminal residue" evidence="1">
    <location>
        <position position="1"/>
    </location>
</feature>
<comment type="caution">
    <text evidence="1">The sequence shown here is derived from an EMBL/GenBank/DDBJ whole genome shotgun (WGS) entry which is preliminary data.</text>
</comment>
<organism evidence="1 2">
    <name type="scientific">Spiromyces aspiralis</name>
    <dbReference type="NCBI Taxonomy" id="68401"/>
    <lineage>
        <taxon>Eukaryota</taxon>
        <taxon>Fungi</taxon>
        <taxon>Fungi incertae sedis</taxon>
        <taxon>Zoopagomycota</taxon>
        <taxon>Kickxellomycotina</taxon>
        <taxon>Kickxellomycetes</taxon>
        <taxon>Kickxellales</taxon>
        <taxon>Kickxellaceae</taxon>
        <taxon>Spiromyces</taxon>
    </lineage>
</organism>
<gene>
    <name evidence="1" type="ORF">EV182_008859</name>
</gene>
<evidence type="ECO:0000313" key="1">
    <source>
        <dbReference type="EMBL" id="KAJ1676113.1"/>
    </source>
</evidence>
<evidence type="ECO:0000313" key="2">
    <source>
        <dbReference type="Proteomes" id="UP001145114"/>
    </source>
</evidence>
<keyword evidence="2" id="KW-1185">Reference proteome</keyword>
<dbReference type="EMBL" id="JAMZIH010004947">
    <property type="protein sequence ID" value="KAJ1676113.1"/>
    <property type="molecule type" value="Genomic_DNA"/>
</dbReference>
<feature type="non-terminal residue" evidence="1">
    <location>
        <position position="89"/>
    </location>
</feature>
<sequence>RRHHDREDRVCLTSEPGDSGSPIRTSSAAGVLVLFDARILPASRVVVPVRVVSVLAWRPVGVGQRRGLDVCVSAGMRAGRDNLLADIPP</sequence>
<proteinExistence type="predicted"/>
<accession>A0ACC1HJZ4</accession>